<reference evidence="4" key="1">
    <citation type="submission" date="2018-10" db="EMBL/GenBank/DDBJ databases">
        <title>Transcriptome assembly of Aceria tosichella (Wheat curl mite) Type 2.</title>
        <authorList>
            <person name="Scully E.D."/>
            <person name="Geib S.M."/>
            <person name="Palmer N.A."/>
            <person name="Gupta A.K."/>
            <person name="Sarath G."/>
            <person name="Tatineni S."/>
        </authorList>
    </citation>
    <scope>NUCLEOTIDE SEQUENCE</scope>
    <source>
        <strain evidence="4">LincolnNE</strain>
    </source>
</reference>
<dbReference type="Pfam" id="PF13889">
    <property type="entry name" value="Chromosome_seg"/>
    <property type="match status" value="1"/>
</dbReference>
<dbReference type="PANTHER" id="PTHR13199">
    <property type="entry name" value="GH03947P"/>
    <property type="match status" value="1"/>
</dbReference>
<sequence>MSARLVGSTRSRPLVGNFEENVLNNRLEPIRTIEGYTAEVRASCNLVQPKPLRSKVRVNVFSLDDSFPYLGQVDLNSRKYKLPKKGTLQVTLFNPNGTLVKLWLLKYDLTEMPPSSQTFLRQKTLLLLKQTTTPPQPIILNSYPLNRQSQDQNQYQSSVLQSTSQPIGDITTTNNLNSSQKLRDYKPPITKSLPHSTTASSTKRRIKYMIQFNIVSSKSGHIYLNKDLRIFVSKKVDLETASQFTKQDYELKSFDEMPNNPRYFSR</sequence>
<feature type="domain" description="Atos-like conserved" evidence="3">
    <location>
        <begin position="14"/>
        <end position="70"/>
    </location>
</feature>
<organism evidence="4">
    <name type="scientific">Aceria tosichella</name>
    <name type="common">wheat curl mite</name>
    <dbReference type="NCBI Taxonomy" id="561515"/>
    <lineage>
        <taxon>Eukaryota</taxon>
        <taxon>Metazoa</taxon>
        <taxon>Ecdysozoa</taxon>
        <taxon>Arthropoda</taxon>
        <taxon>Chelicerata</taxon>
        <taxon>Arachnida</taxon>
        <taxon>Acari</taxon>
        <taxon>Acariformes</taxon>
        <taxon>Trombidiformes</taxon>
        <taxon>Prostigmata</taxon>
        <taxon>Eupodina</taxon>
        <taxon>Eriophyoidea</taxon>
        <taxon>Eriophyidae</taxon>
        <taxon>Eriophyinae</taxon>
        <taxon>Aceriini</taxon>
        <taxon>Aceria</taxon>
    </lineage>
</organism>
<name>A0A6G1S4U7_9ACAR</name>
<evidence type="ECO:0000256" key="1">
    <source>
        <dbReference type="ARBA" id="ARBA00034497"/>
    </source>
</evidence>
<feature type="region of interest" description="Disordered" evidence="2">
    <location>
        <begin position="151"/>
        <end position="200"/>
    </location>
</feature>
<dbReference type="SMART" id="SM01177">
    <property type="entry name" value="DUF4210"/>
    <property type="match status" value="1"/>
</dbReference>
<evidence type="ECO:0000313" key="4">
    <source>
        <dbReference type="EMBL" id="MDE45525.1"/>
    </source>
</evidence>
<accession>A0A6G1S4U7</accession>
<evidence type="ECO:0000256" key="2">
    <source>
        <dbReference type="SAM" id="MobiDB-lite"/>
    </source>
</evidence>
<protein>
    <submittedName>
        <fullName evidence="4">Protein FAM214A</fullName>
    </submittedName>
</protein>
<dbReference type="InterPro" id="IPR025261">
    <property type="entry name" value="Atos-like_cons_dom"/>
</dbReference>
<dbReference type="InterPro" id="IPR033473">
    <property type="entry name" value="Atos-like_C"/>
</dbReference>
<feature type="compositionally biased region" description="Polar residues" evidence="2">
    <location>
        <begin position="151"/>
        <end position="180"/>
    </location>
</feature>
<evidence type="ECO:0000259" key="3">
    <source>
        <dbReference type="SMART" id="SM01177"/>
    </source>
</evidence>
<dbReference type="AlphaFoldDB" id="A0A6G1S4U7"/>
<dbReference type="InterPro" id="IPR051506">
    <property type="entry name" value="ATOS_Transcription_Regulators"/>
</dbReference>
<gene>
    <name evidence="4" type="primary">fam214a</name>
    <name evidence="4" type="ORF">g.19077</name>
</gene>
<dbReference type="EMBL" id="GGYP01000754">
    <property type="protein sequence ID" value="MDE45525.1"/>
    <property type="molecule type" value="Transcribed_RNA"/>
</dbReference>
<dbReference type="PANTHER" id="PTHR13199:SF11">
    <property type="entry name" value="PROTEIN ATOSSA"/>
    <property type="match status" value="1"/>
</dbReference>
<comment type="similarity">
    <text evidence="1">Belongs to the ATOS family.</text>
</comment>
<proteinExistence type="inferred from homology"/>